<evidence type="ECO:0000256" key="4">
    <source>
        <dbReference type="ARBA" id="ARBA00022475"/>
    </source>
</evidence>
<feature type="domain" description="Cytochrome b561 bacterial/Ni-hydrogenase" evidence="14">
    <location>
        <begin position="23"/>
        <end position="204"/>
    </location>
</feature>
<evidence type="ECO:0000256" key="13">
    <source>
        <dbReference type="SAM" id="Phobius"/>
    </source>
</evidence>
<keyword evidence="8" id="KW-0249">Electron transport</keyword>
<evidence type="ECO:0000259" key="14">
    <source>
        <dbReference type="Pfam" id="PF01292"/>
    </source>
</evidence>
<keyword evidence="10" id="KW-0408">Iron</keyword>
<gene>
    <name evidence="15" type="primary">yceJ_1</name>
    <name evidence="15" type="ORF">LMG29739_00374</name>
</gene>
<dbReference type="GO" id="GO:0009055">
    <property type="term" value="F:electron transfer activity"/>
    <property type="evidence" value="ECO:0007669"/>
    <property type="project" value="InterPro"/>
</dbReference>
<evidence type="ECO:0000256" key="11">
    <source>
        <dbReference type="ARBA" id="ARBA00023136"/>
    </source>
</evidence>
<evidence type="ECO:0000256" key="8">
    <source>
        <dbReference type="ARBA" id="ARBA00022982"/>
    </source>
</evidence>
<keyword evidence="4" id="KW-1003">Cell membrane</keyword>
<keyword evidence="9 13" id="KW-1133">Transmembrane helix</keyword>
<accession>A0A6J5CZV3</accession>
<comment type="cofactor">
    <cofactor evidence="1">
        <name>heme b</name>
        <dbReference type="ChEBI" id="CHEBI:60344"/>
    </cofactor>
</comment>
<comment type="subcellular location">
    <subcellularLocation>
        <location evidence="2">Cell membrane</location>
        <topology evidence="2">Multi-pass membrane protein</topology>
    </subcellularLocation>
</comment>
<feature type="transmembrane region" description="Helical" evidence="13">
    <location>
        <begin position="103"/>
        <end position="121"/>
    </location>
</feature>
<keyword evidence="6 13" id="KW-0812">Transmembrane</keyword>
<evidence type="ECO:0000256" key="5">
    <source>
        <dbReference type="ARBA" id="ARBA00022617"/>
    </source>
</evidence>
<feature type="transmembrane region" description="Helical" evidence="13">
    <location>
        <begin position="66"/>
        <end position="82"/>
    </location>
</feature>
<dbReference type="GO" id="GO:0046872">
    <property type="term" value="F:metal ion binding"/>
    <property type="evidence" value="ECO:0007669"/>
    <property type="project" value="UniProtKB-KW"/>
</dbReference>
<evidence type="ECO:0000256" key="9">
    <source>
        <dbReference type="ARBA" id="ARBA00022989"/>
    </source>
</evidence>
<dbReference type="InterPro" id="IPR016174">
    <property type="entry name" value="Di-haem_cyt_TM"/>
</dbReference>
<dbReference type="Pfam" id="PF01292">
    <property type="entry name" value="Ni_hydr_CYTB"/>
    <property type="match status" value="1"/>
</dbReference>
<keyword evidence="11 13" id="KW-0472">Membrane</keyword>
<evidence type="ECO:0000256" key="2">
    <source>
        <dbReference type="ARBA" id="ARBA00004651"/>
    </source>
</evidence>
<sequence>MTTRIESRHGHTTLARAAEPLQYTRVAMVLHWVIALLIITNVVLGLSADSLPDDWVRPVIDTHKSIGITVLGLALLRILWRVSHRPPPLPSEFPAWERMAAHVAHFLLYLLMIGIPLSGWAHDSAWKDAATHPMQYFNLFEWPRIGFIMNIDPAVKEQLHLHDKLGTLHAWLGYALYALLAMHIGGALKHQWLDRHSVIKRMVP</sequence>
<reference evidence="15 16" key="1">
    <citation type="submission" date="2020-04" db="EMBL/GenBank/DDBJ databases">
        <authorList>
            <person name="De Canck E."/>
        </authorList>
    </citation>
    <scope>NUCLEOTIDE SEQUENCE [LARGE SCALE GENOMIC DNA]</scope>
    <source>
        <strain evidence="15 16">LMG 29739</strain>
    </source>
</reference>
<evidence type="ECO:0000256" key="3">
    <source>
        <dbReference type="ARBA" id="ARBA00022448"/>
    </source>
</evidence>
<evidence type="ECO:0000256" key="6">
    <source>
        <dbReference type="ARBA" id="ARBA00022692"/>
    </source>
</evidence>
<dbReference type="AlphaFoldDB" id="A0A6J5CZV3"/>
<evidence type="ECO:0000256" key="10">
    <source>
        <dbReference type="ARBA" id="ARBA00023004"/>
    </source>
</evidence>
<proteinExistence type="inferred from homology"/>
<keyword evidence="5" id="KW-0349">Heme</keyword>
<evidence type="ECO:0000256" key="7">
    <source>
        <dbReference type="ARBA" id="ARBA00022723"/>
    </source>
</evidence>
<feature type="transmembrane region" description="Helical" evidence="13">
    <location>
        <begin position="26"/>
        <end position="46"/>
    </location>
</feature>
<dbReference type="InterPro" id="IPR011577">
    <property type="entry name" value="Cyt_b561_bac/Ni-Hgenase"/>
</dbReference>
<feature type="transmembrane region" description="Helical" evidence="13">
    <location>
        <begin position="168"/>
        <end position="188"/>
    </location>
</feature>
<evidence type="ECO:0000313" key="15">
    <source>
        <dbReference type="EMBL" id="CAB3747690.1"/>
    </source>
</evidence>
<protein>
    <submittedName>
        <fullName evidence="15">Cytochrome b561</fullName>
    </submittedName>
</protein>
<evidence type="ECO:0000313" key="16">
    <source>
        <dbReference type="Proteomes" id="UP000494329"/>
    </source>
</evidence>
<keyword evidence="7" id="KW-0479">Metal-binding</keyword>
<dbReference type="PANTHER" id="PTHR30529:SF1">
    <property type="entry name" value="CYTOCHROME B561 HOMOLOG 2"/>
    <property type="match status" value="1"/>
</dbReference>
<dbReference type="PANTHER" id="PTHR30529">
    <property type="entry name" value="CYTOCHROME B561"/>
    <property type="match status" value="1"/>
</dbReference>
<organism evidence="15 16">
    <name type="scientific">Paraburkholderia solisilvae</name>
    <dbReference type="NCBI Taxonomy" id="624376"/>
    <lineage>
        <taxon>Bacteria</taxon>
        <taxon>Pseudomonadati</taxon>
        <taxon>Pseudomonadota</taxon>
        <taxon>Betaproteobacteria</taxon>
        <taxon>Burkholderiales</taxon>
        <taxon>Burkholderiaceae</taxon>
        <taxon>Paraburkholderia</taxon>
    </lineage>
</organism>
<evidence type="ECO:0000256" key="1">
    <source>
        <dbReference type="ARBA" id="ARBA00001970"/>
    </source>
</evidence>
<dbReference type="EMBL" id="CADIKF010000002">
    <property type="protein sequence ID" value="CAB3747690.1"/>
    <property type="molecule type" value="Genomic_DNA"/>
</dbReference>
<dbReference type="GO" id="GO:0020037">
    <property type="term" value="F:heme binding"/>
    <property type="evidence" value="ECO:0007669"/>
    <property type="project" value="TreeGrafter"/>
</dbReference>
<name>A0A6J5CZV3_9BURK</name>
<dbReference type="GO" id="GO:0005886">
    <property type="term" value="C:plasma membrane"/>
    <property type="evidence" value="ECO:0007669"/>
    <property type="project" value="UniProtKB-SubCell"/>
</dbReference>
<keyword evidence="3" id="KW-0813">Transport</keyword>
<comment type="similarity">
    <text evidence="12">Belongs to the cytochrome b561 family.</text>
</comment>
<dbReference type="Proteomes" id="UP000494329">
    <property type="component" value="Unassembled WGS sequence"/>
</dbReference>
<keyword evidence="16" id="KW-1185">Reference proteome</keyword>
<dbReference type="GO" id="GO:0022904">
    <property type="term" value="P:respiratory electron transport chain"/>
    <property type="evidence" value="ECO:0007669"/>
    <property type="project" value="InterPro"/>
</dbReference>
<dbReference type="InterPro" id="IPR052168">
    <property type="entry name" value="Cytochrome_b561_oxidase"/>
</dbReference>
<dbReference type="SUPFAM" id="SSF81342">
    <property type="entry name" value="Transmembrane di-heme cytochromes"/>
    <property type="match status" value="1"/>
</dbReference>
<evidence type="ECO:0000256" key="12">
    <source>
        <dbReference type="ARBA" id="ARBA00037975"/>
    </source>
</evidence>